<gene>
    <name evidence="1" type="ORF">K788_0006469</name>
</gene>
<protein>
    <submittedName>
        <fullName evidence="1">Uncharacterized protein</fullName>
    </submittedName>
</protein>
<dbReference type="AlphaFoldDB" id="A0A0P0RBD8"/>
<accession>A0A0P0RBD8</accession>
<dbReference type="EMBL" id="CP012746">
    <property type="protein sequence ID" value="ALL65753.1"/>
    <property type="molecule type" value="Genomic_DNA"/>
</dbReference>
<proteinExistence type="predicted"/>
<evidence type="ECO:0000313" key="2">
    <source>
        <dbReference type="Proteomes" id="UP000019146"/>
    </source>
</evidence>
<dbReference type="KEGG" id="bcai:K788_0006469"/>
<sequence length="43" mass="4915">MQFNRERLCILSRRSETGASAVRSNSLWGMRAQPACTLSRPEF</sequence>
<reference evidence="1 2" key="1">
    <citation type="journal article" date="2014" name="Genome Announc.">
        <title>Draft Genome Sequence of the Haloacid-Degrading Burkholderia caribensis Strain MBA4.</title>
        <authorList>
            <person name="Pan Y."/>
            <person name="Kong K.F."/>
            <person name="Tsang J.S."/>
        </authorList>
    </citation>
    <scope>NUCLEOTIDE SEQUENCE [LARGE SCALE GENOMIC DNA]</scope>
    <source>
        <strain evidence="1 2">MBA4</strain>
    </source>
</reference>
<dbReference type="Proteomes" id="UP000019146">
    <property type="component" value="Chromosome 1"/>
</dbReference>
<name>A0A0P0RBD8_9BURK</name>
<organism evidence="1 2">
    <name type="scientific">Paraburkholderia caribensis MBA4</name>
    <dbReference type="NCBI Taxonomy" id="1323664"/>
    <lineage>
        <taxon>Bacteria</taxon>
        <taxon>Pseudomonadati</taxon>
        <taxon>Pseudomonadota</taxon>
        <taxon>Betaproteobacteria</taxon>
        <taxon>Burkholderiales</taxon>
        <taxon>Burkholderiaceae</taxon>
        <taxon>Paraburkholderia</taxon>
    </lineage>
</organism>
<evidence type="ECO:0000313" key="1">
    <source>
        <dbReference type="EMBL" id="ALL65753.1"/>
    </source>
</evidence>